<name>A0A834C527_ORYME</name>
<protein>
    <submittedName>
        <fullName evidence="2">Uncharacterized protein</fullName>
    </submittedName>
</protein>
<accession>A0A834C527</accession>
<gene>
    <name evidence="2" type="ORF">FQA47_009064</name>
</gene>
<sequence>MRADSSPSPCGPFLRREDVSQFPADCRQDSRLSEDLRSRRNFDFNARAGGRGAERRCAQMDALVRLCAQKRRVGSGRRGCSPRIMPPPGPAAHGGSGRL</sequence>
<dbReference type="Proteomes" id="UP000646548">
    <property type="component" value="Unassembled WGS sequence"/>
</dbReference>
<dbReference type="EMBL" id="WKFB01000523">
    <property type="protein sequence ID" value="KAF6720570.1"/>
    <property type="molecule type" value="Genomic_DNA"/>
</dbReference>
<comment type="caution">
    <text evidence="2">The sequence shown here is derived from an EMBL/GenBank/DDBJ whole genome shotgun (WGS) entry which is preliminary data.</text>
</comment>
<dbReference type="AlphaFoldDB" id="A0A834C527"/>
<feature type="region of interest" description="Disordered" evidence="1">
    <location>
        <begin position="74"/>
        <end position="99"/>
    </location>
</feature>
<organism evidence="2 3">
    <name type="scientific">Oryzias melastigma</name>
    <name type="common">Marine medaka</name>
    <dbReference type="NCBI Taxonomy" id="30732"/>
    <lineage>
        <taxon>Eukaryota</taxon>
        <taxon>Metazoa</taxon>
        <taxon>Chordata</taxon>
        <taxon>Craniata</taxon>
        <taxon>Vertebrata</taxon>
        <taxon>Euteleostomi</taxon>
        <taxon>Actinopterygii</taxon>
        <taxon>Neopterygii</taxon>
        <taxon>Teleostei</taxon>
        <taxon>Neoteleostei</taxon>
        <taxon>Acanthomorphata</taxon>
        <taxon>Ovalentaria</taxon>
        <taxon>Atherinomorphae</taxon>
        <taxon>Beloniformes</taxon>
        <taxon>Adrianichthyidae</taxon>
        <taxon>Oryziinae</taxon>
        <taxon>Oryzias</taxon>
    </lineage>
</organism>
<evidence type="ECO:0000313" key="2">
    <source>
        <dbReference type="EMBL" id="KAF6720570.1"/>
    </source>
</evidence>
<proteinExistence type="predicted"/>
<evidence type="ECO:0000256" key="1">
    <source>
        <dbReference type="SAM" id="MobiDB-lite"/>
    </source>
</evidence>
<reference evidence="2" key="1">
    <citation type="journal article" name="BMC Genomics">
        <title>Long-read sequencing and de novo genome assembly of marine medaka (Oryzias melastigma).</title>
        <authorList>
            <person name="Liang P."/>
            <person name="Saqib H.S.A."/>
            <person name="Ni X."/>
            <person name="Shen Y."/>
        </authorList>
    </citation>
    <scope>NUCLEOTIDE SEQUENCE</scope>
    <source>
        <strain evidence="2">Bigg-433</strain>
    </source>
</reference>
<evidence type="ECO:0000313" key="3">
    <source>
        <dbReference type="Proteomes" id="UP000646548"/>
    </source>
</evidence>